<reference evidence="2" key="4">
    <citation type="submission" date="2019-03" db="UniProtKB">
        <authorList>
            <consortium name="EnsemblPlants"/>
        </authorList>
    </citation>
    <scope>IDENTIFICATION</scope>
</reference>
<evidence type="ECO:0000256" key="1">
    <source>
        <dbReference type="SAM" id="Phobius"/>
    </source>
</evidence>
<feature type="transmembrane region" description="Helical" evidence="1">
    <location>
        <begin position="62"/>
        <end position="85"/>
    </location>
</feature>
<reference evidence="3" key="2">
    <citation type="journal article" date="2017" name="Nat. Plants">
        <title>The Aegilops tauschii genome reveals multiple impacts of transposons.</title>
        <authorList>
            <person name="Zhao G."/>
            <person name="Zou C."/>
            <person name="Li K."/>
            <person name="Wang K."/>
            <person name="Li T."/>
            <person name="Gao L."/>
            <person name="Zhang X."/>
            <person name="Wang H."/>
            <person name="Yang Z."/>
            <person name="Liu X."/>
            <person name="Jiang W."/>
            <person name="Mao L."/>
            <person name="Kong X."/>
            <person name="Jiao Y."/>
            <person name="Jia J."/>
        </authorList>
    </citation>
    <scope>NUCLEOTIDE SEQUENCE [LARGE SCALE GENOMIC DNA]</scope>
    <source>
        <strain evidence="3">cv. AL8/78</strain>
    </source>
</reference>
<sequence>SSSGMEQGSIRVLLLWGLSGKLKVLTRAYVYTYIFSCCCLSLSLSLSGLVEAVSESDRVLCPLFFFFHLAPHLTSLGWVGLGCCYRHGAANNKQSDRHRSGGCLTGSPHSFFSSCS</sequence>
<dbReference type="Proteomes" id="UP000015105">
    <property type="component" value="Chromosome 3D"/>
</dbReference>
<protein>
    <submittedName>
        <fullName evidence="2">Uncharacterized protein</fullName>
    </submittedName>
</protein>
<feature type="transmembrane region" description="Helical" evidence="1">
    <location>
        <begin position="28"/>
        <end position="50"/>
    </location>
</feature>
<name>A0A453GYL5_AEGTS</name>
<keyword evidence="1" id="KW-1133">Transmembrane helix</keyword>
<reference evidence="2" key="3">
    <citation type="journal article" date="2017" name="Nature">
        <title>Genome sequence of the progenitor of the wheat D genome Aegilops tauschii.</title>
        <authorList>
            <person name="Luo M.C."/>
            <person name="Gu Y.Q."/>
            <person name="Puiu D."/>
            <person name="Wang H."/>
            <person name="Twardziok S.O."/>
            <person name="Deal K.R."/>
            <person name="Huo N."/>
            <person name="Zhu T."/>
            <person name="Wang L."/>
            <person name="Wang Y."/>
            <person name="McGuire P.E."/>
            <person name="Liu S."/>
            <person name="Long H."/>
            <person name="Ramasamy R.K."/>
            <person name="Rodriguez J.C."/>
            <person name="Van S.L."/>
            <person name="Yuan L."/>
            <person name="Wang Z."/>
            <person name="Xia Z."/>
            <person name="Xiao L."/>
            <person name="Anderson O.D."/>
            <person name="Ouyang S."/>
            <person name="Liang Y."/>
            <person name="Zimin A.V."/>
            <person name="Pertea G."/>
            <person name="Qi P."/>
            <person name="Bennetzen J.L."/>
            <person name="Dai X."/>
            <person name="Dawson M.W."/>
            <person name="Muller H.G."/>
            <person name="Kugler K."/>
            <person name="Rivarola-Duarte L."/>
            <person name="Spannagl M."/>
            <person name="Mayer K.F.X."/>
            <person name="Lu F.H."/>
            <person name="Bevan M.W."/>
            <person name="Leroy P."/>
            <person name="Li P."/>
            <person name="You F.M."/>
            <person name="Sun Q."/>
            <person name="Liu Z."/>
            <person name="Lyons E."/>
            <person name="Wicker T."/>
            <person name="Salzberg S.L."/>
            <person name="Devos K.M."/>
            <person name="Dvorak J."/>
        </authorList>
    </citation>
    <scope>NUCLEOTIDE SEQUENCE [LARGE SCALE GENOMIC DNA]</scope>
    <source>
        <strain evidence="2">cv. AL8/78</strain>
    </source>
</reference>
<dbReference type="Gramene" id="AET3Gv21258700.7">
    <property type="protein sequence ID" value="AET3Gv21258700.7"/>
    <property type="gene ID" value="AET3Gv21258700"/>
</dbReference>
<dbReference type="AlphaFoldDB" id="A0A453GYL5"/>
<reference evidence="2" key="5">
    <citation type="journal article" date="2021" name="G3 (Bethesda)">
        <title>Aegilops tauschii genome assembly Aet v5.0 features greater sequence contiguity and improved annotation.</title>
        <authorList>
            <person name="Wang L."/>
            <person name="Zhu T."/>
            <person name="Rodriguez J.C."/>
            <person name="Deal K.R."/>
            <person name="Dubcovsky J."/>
            <person name="McGuire P.E."/>
            <person name="Lux T."/>
            <person name="Spannagl M."/>
            <person name="Mayer K.F.X."/>
            <person name="Baldrich P."/>
            <person name="Meyers B.C."/>
            <person name="Huo N."/>
            <person name="Gu Y.Q."/>
            <person name="Zhou H."/>
            <person name="Devos K.M."/>
            <person name="Bennetzen J.L."/>
            <person name="Unver T."/>
            <person name="Budak H."/>
            <person name="Gulick P.J."/>
            <person name="Galiba G."/>
            <person name="Kalapos B."/>
            <person name="Nelson D.R."/>
            <person name="Li P."/>
            <person name="You F.M."/>
            <person name="Luo M.C."/>
            <person name="Dvorak J."/>
        </authorList>
    </citation>
    <scope>NUCLEOTIDE SEQUENCE [LARGE SCALE GENOMIC DNA]</scope>
    <source>
        <strain evidence="2">cv. AL8/78</strain>
    </source>
</reference>
<proteinExistence type="predicted"/>
<accession>A0A453GYL5</accession>
<keyword evidence="3" id="KW-1185">Reference proteome</keyword>
<evidence type="ECO:0000313" key="3">
    <source>
        <dbReference type="Proteomes" id="UP000015105"/>
    </source>
</evidence>
<reference evidence="3" key="1">
    <citation type="journal article" date="2014" name="Science">
        <title>Ancient hybridizations among the ancestral genomes of bread wheat.</title>
        <authorList>
            <consortium name="International Wheat Genome Sequencing Consortium,"/>
            <person name="Marcussen T."/>
            <person name="Sandve S.R."/>
            <person name="Heier L."/>
            <person name="Spannagl M."/>
            <person name="Pfeifer M."/>
            <person name="Jakobsen K.S."/>
            <person name="Wulff B.B."/>
            <person name="Steuernagel B."/>
            <person name="Mayer K.F."/>
            <person name="Olsen O.A."/>
        </authorList>
    </citation>
    <scope>NUCLEOTIDE SEQUENCE [LARGE SCALE GENOMIC DNA]</scope>
    <source>
        <strain evidence="3">cv. AL8/78</strain>
    </source>
</reference>
<keyword evidence="1" id="KW-0472">Membrane</keyword>
<keyword evidence="1" id="KW-0812">Transmembrane</keyword>
<evidence type="ECO:0000313" key="2">
    <source>
        <dbReference type="EnsemblPlants" id="AET3Gv21258700.7"/>
    </source>
</evidence>
<organism evidence="2 3">
    <name type="scientific">Aegilops tauschii subsp. strangulata</name>
    <name type="common">Goatgrass</name>
    <dbReference type="NCBI Taxonomy" id="200361"/>
    <lineage>
        <taxon>Eukaryota</taxon>
        <taxon>Viridiplantae</taxon>
        <taxon>Streptophyta</taxon>
        <taxon>Embryophyta</taxon>
        <taxon>Tracheophyta</taxon>
        <taxon>Spermatophyta</taxon>
        <taxon>Magnoliopsida</taxon>
        <taxon>Liliopsida</taxon>
        <taxon>Poales</taxon>
        <taxon>Poaceae</taxon>
        <taxon>BOP clade</taxon>
        <taxon>Pooideae</taxon>
        <taxon>Triticodae</taxon>
        <taxon>Triticeae</taxon>
        <taxon>Triticinae</taxon>
        <taxon>Aegilops</taxon>
    </lineage>
</organism>
<dbReference type="EnsemblPlants" id="AET3Gv21258700.7">
    <property type="protein sequence ID" value="AET3Gv21258700.7"/>
    <property type="gene ID" value="AET3Gv21258700"/>
</dbReference>